<dbReference type="AlphaFoldDB" id="A0A443PER8"/>
<evidence type="ECO:0000313" key="2">
    <source>
        <dbReference type="Proteomes" id="UP000283530"/>
    </source>
</evidence>
<evidence type="ECO:0000313" key="1">
    <source>
        <dbReference type="EMBL" id="RWR89259.1"/>
    </source>
</evidence>
<organism evidence="1 2">
    <name type="scientific">Cinnamomum micranthum f. kanehirae</name>
    <dbReference type="NCBI Taxonomy" id="337451"/>
    <lineage>
        <taxon>Eukaryota</taxon>
        <taxon>Viridiplantae</taxon>
        <taxon>Streptophyta</taxon>
        <taxon>Embryophyta</taxon>
        <taxon>Tracheophyta</taxon>
        <taxon>Spermatophyta</taxon>
        <taxon>Magnoliopsida</taxon>
        <taxon>Magnoliidae</taxon>
        <taxon>Laurales</taxon>
        <taxon>Lauraceae</taxon>
        <taxon>Cinnamomum</taxon>
    </lineage>
</organism>
<gene>
    <name evidence="1" type="ORF">CKAN_01830800</name>
</gene>
<comment type="caution">
    <text evidence="1">The sequence shown here is derived from an EMBL/GenBank/DDBJ whole genome shotgun (WGS) entry which is preliminary data.</text>
</comment>
<dbReference type="EMBL" id="QPKB01000007">
    <property type="protein sequence ID" value="RWR89259.1"/>
    <property type="molecule type" value="Genomic_DNA"/>
</dbReference>
<accession>A0A443PER8</accession>
<reference evidence="1 2" key="1">
    <citation type="journal article" date="2019" name="Nat. Plants">
        <title>Stout camphor tree genome fills gaps in understanding of flowering plant genome evolution.</title>
        <authorList>
            <person name="Chaw S.M."/>
            <person name="Liu Y.C."/>
            <person name="Wu Y.W."/>
            <person name="Wang H.Y."/>
            <person name="Lin C.I."/>
            <person name="Wu C.S."/>
            <person name="Ke H.M."/>
            <person name="Chang L.Y."/>
            <person name="Hsu C.Y."/>
            <person name="Yang H.T."/>
            <person name="Sudianto E."/>
            <person name="Hsu M.H."/>
            <person name="Wu K.P."/>
            <person name="Wang L.N."/>
            <person name="Leebens-Mack J.H."/>
            <person name="Tsai I.J."/>
        </authorList>
    </citation>
    <scope>NUCLEOTIDE SEQUENCE [LARGE SCALE GENOMIC DNA]</scope>
    <source>
        <strain evidence="2">cv. Chaw 1501</strain>
        <tissue evidence="1">Young leaves</tissue>
    </source>
</reference>
<dbReference type="OrthoDB" id="10327866at2759"/>
<name>A0A443PER8_9MAGN</name>
<proteinExistence type="predicted"/>
<dbReference type="Proteomes" id="UP000283530">
    <property type="component" value="Unassembled WGS sequence"/>
</dbReference>
<sequence length="82" mass="9100">MPPSGLLAGSSLRSPLSPRLHRWRHRLDRGIAVVVYMPVLYLRDGTGGDSTGANQSPSPCHEVVYLSDPMLIVITIRKLQEY</sequence>
<protein>
    <submittedName>
        <fullName evidence="1">Uncharacterized protein</fullName>
    </submittedName>
</protein>
<keyword evidence="2" id="KW-1185">Reference proteome</keyword>